<dbReference type="AlphaFoldDB" id="A0A117KVD8"/>
<comment type="caution">
    <text evidence="1">The sequence shown here is derived from an EMBL/GenBank/DDBJ whole genome shotgun (WGS) entry which is preliminary data.</text>
</comment>
<dbReference type="EMBL" id="DOLB01000063">
    <property type="protein sequence ID" value="HBT48963.1"/>
    <property type="molecule type" value="Genomic_DNA"/>
</dbReference>
<accession>A0A117KVD8</accession>
<evidence type="ECO:0000313" key="2">
    <source>
        <dbReference type="Proteomes" id="UP000264445"/>
    </source>
</evidence>
<name>A0A117KVD8_9THEO</name>
<reference evidence="1 2" key="1">
    <citation type="journal article" date="2018" name="Nat. Biotechnol.">
        <title>A standardized bacterial taxonomy based on genome phylogeny substantially revises the tree of life.</title>
        <authorList>
            <person name="Parks D.H."/>
            <person name="Chuvochina M."/>
            <person name="Waite D.W."/>
            <person name="Rinke C."/>
            <person name="Skarshewski A."/>
            <person name="Chaumeil P.A."/>
            <person name="Hugenholtz P."/>
        </authorList>
    </citation>
    <scope>NUCLEOTIDE SEQUENCE [LARGE SCALE GENOMIC DNA]</scope>
    <source>
        <strain evidence="1">UBA12544</strain>
    </source>
</reference>
<dbReference type="Proteomes" id="UP000264445">
    <property type="component" value="Unassembled WGS sequence"/>
</dbReference>
<gene>
    <name evidence="1" type="ORF">DEA61_03775</name>
</gene>
<evidence type="ECO:0000313" key="1">
    <source>
        <dbReference type="EMBL" id="HBT48963.1"/>
    </source>
</evidence>
<proteinExistence type="predicted"/>
<protein>
    <submittedName>
        <fullName evidence="1">Uncharacterized protein</fullName>
    </submittedName>
</protein>
<organism evidence="1 2">
    <name type="scientific">Caldanaerobacter subterraneus</name>
    <dbReference type="NCBI Taxonomy" id="911092"/>
    <lineage>
        <taxon>Bacteria</taxon>
        <taxon>Bacillati</taxon>
        <taxon>Bacillota</taxon>
        <taxon>Clostridia</taxon>
        <taxon>Thermoanaerobacterales</taxon>
        <taxon>Thermoanaerobacteraceae</taxon>
        <taxon>Caldanaerobacter</taxon>
    </lineage>
</organism>
<dbReference type="RefSeq" id="WP_278428853.1">
    <property type="nucleotide sequence ID" value="NZ_DOLB01000063.1"/>
</dbReference>
<sequence>MRLTWGEMDFGDNTISKFEARTLLLDLIKEKVPEVLESLYNDVYPEYKRLRNEIEEAKTSSDKWRERYKRYGDRVIIAWNEKQIRDSVKNWDDIGVDFFYPDLVPLKEKLEKWAMQYNIRYNWIFEKALDTLDKWYQFPTLKKRKEWSYGGIAFWSIQLPYFEFTEKFTWDIFFETEGNFKERVREKFEECLERYVEECKKIAKEKGLKKAKIKRRRSSNDPTLHFKWFIDYRILGKDFGEIAEEFQNQDPQGKVEISEDAIRKSVKEVEELLGD</sequence>